<keyword evidence="13" id="KW-0961">Cell wall biogenesis/degradation</keyword>
<dbReference type="InterPro" id="IPR012338">
    <property type="entry name" value="Beta-lactam/transpept-like"/>
</dbReference>
<organism evidence="17 18">
    <name type="scientific">Pelagimonas phthalicica</name>
    <dbReference type="NCBI Taxonomy" id="1037362"/>
    <lineage>
        <taxon>Bacteria</taxon>
        <taxon>Pseudomonadati</taxon>
        <taxon>Pseudomonadota</taxon>
        <taxon>Alphaproteobacteria</taxon>
        <taxon>Rhodobacterales</taxon>
        <taxon>Roseobacteraceae</taxon>
        <taxon>Pelagimonas</taxon>
    </lineage>
</organism>
<comment type="subcellular location">
    <subcellularLocation>
        <location evidence="2">Cell membrane</location>
    </subcellularLocation>
    <subcellularLocation>
        <location evidence="1">Membrane</location>
        <topology evidence="1">Single-pass membrane protein</topology>
    </subcellularLocation>
</comment>
<evidence type="ECO:0000256" key="6">
    <source>
        <dbReference type="ARBA" id="ARBA00022670"/>
    </source>
</evidence>
<gene>
    <name evidence="17" type="primary">spoVD</name>
    <name evidence="17" type="ORF">TRP8649_01262</name>
</gene>
<dbReference type="GO" id="GO:0005886">
    <property type="term" value="C:plasma membrane"/>
    <property type="evidence" value="ECO:0007669"/>
    <property type="project" value="UniProtKB-SubCell"/>
</dbReference>
<keyword evidence="5" id="KW-0121">Carboxypeptidase</keyword>
<dbReference type="Gene3D" id="3.90.1310.10">
    <property type="entry name" value="Penicillin-binding protein 2a (Domain 2)"/>
    <property type="match status" value="1"/>
</dbReference>
<evidence type="ECO:0000256" key="10">
    <source>
        <dbReference type="ARBA" id="ARBA00022984"/>
    </source>
</evidence>
<reference evidence="18" key="1">
    <citation type="submission" date="2017-05" db="EMBL/GenBank/DDBJ databases">
        <authorList>
            <person name="Rodrigo-Torres L."/>
            <person name="Arahal R. D."/>
            <person name="Lucena T."/>
        </authorList>
    </citation>
    <scope>NUCLEOTIDE SEQUENCE [LARGE SCALE GENOMIC DNA]</scope>
    <source>
        <strain evidence="18">CECT 8649</strain>
    </source>
</reference>
<keyword evidence="18" id="KW-1185">Reference proteome</keyword>
<evidence type="ECO:0000256" key="5">
    <source>
        <dbReference type="ARBA" id="ARBA00022645"/>
    </source>
</evidence>
<proteinExistence type="predicted"/>
<evidence type="ECO:0000256" key="7">
    <source>
        <dbReference type="ARBA" id="ARBA00022692"/>
    </source>
</evidence>
<evidence type="ECO:0000256" key="9">
    <source>
        <dbReference type="ARBA" id="ARBA00022960"/>
    </source>
</evidence>
<dbReference type="InterPro" id="IPR017790">
    <property type="entry name" value="Penicillin-binding_protein_2"/>
</dbReference>
<dbReference type="Proteomes" id="UP000225972">
    <property type="component" value="Unassembled WGS sequence"/>
</dbReference>
<dbReference type="GO" id="GO:0071555">
    <property type="term" value="P:cell wall organization"/>
    <property type="evidence" value="ECO:0007669"/>
    <property type="project" value="UniProtKB-KW"/>
</dbReference>
<keyword evidence="6" id="KW-0645">Protease</keyword>
<keyword evidence="9" id="KW-0133">Cell shape</keyword>
<protein>
    <submittedName>
        <fullName evidence="17">Stage V sporulation protein D</fullName>
    </submittedName>
</protein>
<evidence type="ECO:0000313" key="18">
    <source>
        <dbReference type="Proteomes" id="UP000225972"/>
    </source>
</evidence>
<dbReference type="GO" id="GO:0008360">
    <property type="term" value="P:regulation of cell shape"/>
    <property type="evidence" value="ECO:0007669"/>
    <property type="project" value="UniProtKB-KW"/>
</dbReference>
<dbReference type="Pfam" id="PF03717">
    <property type="entry name" value="PBP_dimer"/>
    <property type="match status" value="1"/>
</dbReference>
<evidence type="ECO:0000256" key="4">
    <source>
        <dbReference type="ARBA" id="ARBA00022519"/>
    </source>
</evidence>
<evidence type="ECO:0000256" key="11">
    <source>
        <dbReference type="ARBA" id="ARBA00022989"/>
    </source>
</evidence>
<keyword evidence="10" id="KW-0573">Peptidoglycan synthesis</keyword>
<dbReference type="GO" id="GO:0008658">
    <property type="term" value="F:penicillin binding"/>
    <property type="evidence" value="ECO:0007669"/>
    <property type="project" value="InterPro"/>
</dbReference>
<dbReference type="SUPFAM" id="SSF56519">
    <property type="entry name" value="Penicillin binding protein dimerisation domain"/>
    <property type="match status" value="1"/>
</dbReference>
<dbReference type="InterPro" id="IPR005311">
    <property type="entry name" value="PBP_dimer"/>
</dbReference>
<keyword evidence="11" id="KW-1133">Transmembrane helix</keyword>
<feature type="domain" description="Penicillin-binding protein dimerisation" evidence="16">
    <location>
        <begin position="62"/>
        <end position="236"/>
    </location>
</feature>
<evidence type="ECO:0000256" key="13">
    <source>
        <dbReference type="ARBA" id="ARBA00023316"/>
    </source>
</evidence>
<dbReference type="PANTHER" id="PTHR30627:SF2">
    <property type="entry name" value="PEPTIDOGLYCAN D,D-TRANSPEPTIDASE MRDA"/>
    <property type="match status" value="1"/>
</dbReference>
<name>A0A238J8X2_9RHOB</name>
<accession>A0A238J8X2</accession>
<keyword evidence="7" id="KW-0812">Transmembrane</keyword>
<dbReference type="GO" id="GO:0006508">
    <property type="term" value="P:proteolysis"/>
    <property type="evidence" value="ECO:0007669"/>
    <property type="project" value="UniProtKB-KW"/>
</dbReference>
<dbReference type="SUPFAM" id="SSF56601">
    <property type="entry name" value="beta-lactamase/transpeptidase-like"/>
    <property type="match status" value="1"/>
</dbReference>
<evidence type="ECO:0000256" key="12">
    <source>
        <dbReference type="ARBA" id="ARBA00023136"/>
    </source>
</evidence>
<dbReference type="PANTHER" id="PTHR30627">
    <property type="entry name" value="PEPTIDOGLYCAN D,D-TRANSPEPTIDASE"/>
    <property type="match status" value="1"/>
</dbReference>
<feature type="domain" description="Penicillin-binding protein transpeptidase" evidence="15">
    <location>
        <begin position="269"/>
        <end position="594"/>
    </location>
</feature>
<evidence type="ECO:0000256" key="2">
    <source>
        <dbReference type="ARBA" id="ARBA00004236"/>
    </source>
</evidence>
<evidence type="ECO:0000256" key="3">
    <source>
        <dbReference type="ARBA" id="ARBA00022475"/>
    </source>
</evidence>
<keyword evidence="3" id="KW-1003">Cell membrane</keyword>
<keyword evidence="12" id="KW-0472">Membrane</keyword>
<dbReference type="InterPro" id="IPR001460">
    <property type="entry name" value="PCN-bd_Tpept"/>
</dbReference>
<evidence type="ECO:0000256" key="1">
    <source>
        <dbReference type="ARBA" id="ARBA00004167"/>
    </source>
</evidence>
<evidence type="ECO:0000259" key="16">
    <source>
        <dbReference type="Pfam" id="PF03717"/>
    </source>
</evidence>
<dbReference type="Gene3D" id="3.40.710.10">
    <property type="entry name" value="DD-peptidase/beta-lactamase superfamily"/>
    <property type="match status" value="1"/>
</dbReference>
<evidence type="ECO:0000256" key="8">
    <source>
        <dbReference type="ARBA" id="ARBA00022801"/>
    </source>
</evidence>
<feature type="compositionally biased region" description="Basic and acidic residues" evidence="14">
    <location>
        <begin position="624"/>
        <end position="633"/>
    </location>
</feature>
<dbReference type="GO" id="GO:0009002">
    <property type="term" value="F:serine-type D-Ala-D-Ala carboxypeptidase activity"/>
    <property type="evidence" value="ECO:0007669"/>
    <property type="project" value="InterPro"/>
</dbReference>
<keyword evidence="8" id="KW-0378">Hydrolase</keyword>
<dbReference type="RefSeq" id="WP_099243344.1">
    <property type="nucleotide sequence ID" value="NZ_FXXP01000001.1"/>
</dbReference>
<dbReference type="EMBL" id="FXXP01000001">
    <property type="protein sequence ID" value="SMX27160.1"/>
    <property type="molecule type" value="Genomic_DNA"/>
</dbReference>
<dbReference type="GO" id="GO:0071972">
    <property type="term" value="F:peptidoglycan L,D-transpeptidase activity"/>
    <property type="evidence" value="ECO:0007669"/>
    <property type="project" value="TreeGrafter"/>
</dbReference>
<dbReference type="GO" id="GO:0009252">
    <property type="term" value="P:peptidoglycan biosynthetic process"/>
    <property type="evidence" value="ECO:0007669"/>
    <property type="project" value="UniProtKB-KW"/>
</dbReference>
<sequence>MRRTSRETELSARRITRRGLLLGGAQLAFAGVLGARMRYMQVEQADEFRLLAEENRISIRFIPPTRGRIFDRNGRVIAENEPTYRIILVPEDAEDVQDVIARVSQLVELEEGDLNRALTSINPRRPFDPVTIADRVSWADISRVAANAPALPGISTEVGQSRVYPQSELYAHVAGYVAKVNDRNLSRYEDPPAVLNLPGFQFGQVGIESKYEDLLRGKAGVKRVEVNSANRVMRELDRREGSTGADLQLTVDTDLQDYILARLGEESASVVVMDLENGDLKAIASAPSYDPNKFVHGISTADYALLRDNDHRPQASKTVQDAYPPGSTFKMVTALAGLDAGLISPEDTVYCPGHMEVGGRKFHCWKRSGHGNMNLEQSLRHSCDVYYYDLALKVGIERIAAMARRLGLGETHGVPMSAVTSGLVPDKAWKLRKHKQEWVIGDSVNASIGQGFVLTSPMQLAVMMARIATGRDISPRLVKRIGDVDTPLRGGTDLGLNPNHLRLIHRAMYSVSNNRRGTAYGSRIIADGMRMAGKTGTAQVSSTVVDNSAVPWEKRDHALFVNFAPWDNPKIAVSVVVEHGGGGSVAAAPIARDVTLQALYGGDPPLDAYPKKDRARVKALQARLSKEREERQALRSNRA</sequence>
<evidence type="ECO:0000313" key="17">
    <source>
        <dbReference type="EMBL" id="SMX27160.1"/>
    </source>
</evidence>
<keyword evidence="4" id="KW-0997">Cell inner membrane</keyword>
<evidence type="ECO:0000256" key="14">
    <source>
        <dbReference type="SAM" id="MobiDB-lite"/>
    </source>
</evidence>
<dbReference type="AlphaFoldDB" id="A0A238J8X2"/>
<dbReference type="OrthoDB" id="9766847at2"/>
<evidence type="ECO:0000259" key="15">
    <source>
        <dbReference type="Pfam" id="PF00905"/>
    </source>
</evidence>
<dbReference type="NCBIfam" id="TIGR03423">
    <property type="entry name" value="pbp2_mrdA"/>
    <property type="match status" value="1"/>
</dbReference>
<dbReference type="Pfam" id="PF00905">
    <property type="entry name" value="Transpeptidase"/>
    <property type="match status" value="1"/>
</dbReference>
<dbReference type="InterPro" id="IPR050515">
    <property type="entry name" value="Beta-lactam/transpept"/>
</dbReference>
<feature type="region of interest" description="Disordered" evidence="14">
    <location>
        <begin position="619"/>
        <end position="639"/>
    </location>
</feature>
<dbReference type="InterPro" id="IPR036138">
    <property type="entry name" value="PBP_dimer_sf"/>
</dbReference>